<evidence type="ECO:0000256" key="1">
    <source>
        <dbReference type="SAM" id="SignalP"/>
    </source>
</evidence>
<dbReference type="Proteomes" id="UP000584867">
    <property type="component" value="Unassembled WGS sequence"/>
</dbReference>
<accession>A0A7W7ZMT7</accession>
<keyword evidence="1" id="KW-0732">Signal</keyword>
<feature type="domain" description="DUF4136" evidence="2">
    <location>
        <begin position="26"/>
        <end position="179"/>
    </location>
</feature>
<protein>
    <recommendedName>
        <fullName evidence="2">DUF4136 domain-containing protein</fullName>
    </recommendedName>
</protein>
<dbReference type="AlphaFoldDB" id="A0A7W7ZMT7"/>
<dbReference type="Gene3D" id="3.30.160.670">
    <property type="match status" value="1"/>
</dbReference>
<name>A0A7W7ZMT7_9BACT</name>
<dbReference type="InterPro" id="IPR025411">
    <property type="entry name" value="DUF4136"/>
</dbReference>
<feature type="chain" id="PRO_5030680801" description="DUF4136 domain-containing protein" evidence="1">
    <location>
        <begin position="24"/>
        <end position="182"/>
    </location>
</feature>
<proteinExistence type="predicted"/>
<dbReference type="RefSeq" id="WP_184253010.1">
    <property type="nucleotide sequence ID" value="NZ_JACHIO010000003.1"/>
</dbReference>
<feature type="signal peptide" evidence="1">
    <location>
        <begin position="1"/>
        <end position="23"/>
    </location>
</feature>
<evidence type="ECO:0000313" key="4">
    <source>
        <dbReference type="Proteomes" id="UP000584867"/>
    </source>
</evidence>
<reference evidence="3 4" key="1">
    <citation type="submission" date="2020-08" db="EMBL/GenBank/DDBJ databases">
        <title>Genomic Encyclopedia of Type Strains, Phase IV (KMG-V): Genome sequencing to study the core and pangenomes of soil and plant-associated prokaryotes.</title>
        <authorList>
            <person name="Whitman W."/>
        </authorList>
    </citation>
    <scope>NUCLEOTIDE SEQUENCE [LARGE SCALE GENOMIC DNA]</scope>
    <source>
        <strain evidence="3 4">X5P3</strain>
    </source>
</reference>
<evidence type="ECO:0000259" key="2">
    <source>
        <dbReference type="Pfam" id="PF13590"/>
    </source>
</evidence>
<evidence type="ECO:0000313" key="3">
    <source>
        <dbReference type="EMBL" id="MBB5062502.1"/>
    </source>
</evidence>
<comment type="caution">
    <text evidence="3">The sequence shown here is derived from an EMBL/GenBank/DDBJ whole genome shotgun (WGS) entry which is preliminary data.</text>
</comment>
<dbReference type="EMBL" id="JACHIO010000003">
    <property type="protein sequence ID" value="MBB5062502.1"/>
    <property type="molecule type" value="Genomic_DNA"/>
</dbReference>
<gene>
    <name evidence="3" type="ORF">HDF15_000832</name>
</gene>
<organism evidence="3 4">
    <name type="scientific">Granulicella mallensis</name>
    <dbReference type="NCBI Taxonomy" id="940614"/>
    <lineage>
        <taxon>Bacteria</taxon>
        <taxon>Pseudomonadati</taxon>
        <taxon>Acidobacteriota</taxon>
        <taxon>Terriglobia</taxon>
        <taxon>Terriglobales</taxon>
        <taxon>Acidobacteriaceae</taxon>
        <taxon>Granulicella</taxon>
    </lineage>
</organism>
<dbReference type="Pfam" id="PF13590">
    <property type="entry name" value="DUF4136"/>
    <property type="match status" value="1"/>
</dbReference>
<sequence>MRIQRRISLFIATATFLLSTSFAQQVKTDYDRGTDFKQYKSYSWGNVRTPNPLWVKRIKAAVDSALLSKGWTQVRSGGNVSIMAMEMTQDHQTLNTYYDSFGGGWGWGGRFGGLGDGFGQSTTTQETYRVGTLIVDLFDSSTKQLIWRGSSSDVLSDKSNKNIKNLNRRVAKMFNSFPPRRR</sequence>